<keyword evidence="12" id="KW-1185">Reference proteome</keyword>
<evidence type="ECO:0000259" key="10">
    <source>
        <dbReference type="PROSITE" id="PS50157"/>
    </source>
</evidence>
<keyword evidence="2" id="KW-0479">Metal-binding</keyword>
<comment type="caution">
    <text evidence="11">The sequence shown here is derived from an EMBL/GenBank/DDBJ whole genome shotgun (WGS) entry which is preliminary data.</text>
</comment>
<dbReference type="EMBL" id="CAKKLH010000346">
    <property type="protein sequence ID" value="CAH0113762.1"/>
    <property type="molecule type" value="Genomic_DNA"/>
</dbReference>
<dbReference type="InterPro" id="IPR013087">
    <property type="entry name" value="Znf_C2H2_type"/>
</dbReference>
<keyword evidence="5" id="KW-0862">Zinc</keyword>
<evidence type="ECO:0000256" key="3">
    <source>
        <dbReference type="ARBA" id="ARBA00022737"/>
    </source>
</evidence>
<dbReference type="Pfam" id="PF00096">
    <property type="entry name" value="zf-C2H2"/>
    <property type="match status" value="4"/>
</dbReference>
<dbReference type="GO" id="GO:0006357">
    <property type="term" value="P:regulation of transcription by RNA polymerase II"/>
    <property type="evidence" value="ECO:0007669"/>
    <property type="project" value="TreeGrafter"/>
</dbReference>
<keyword evidence="7" id="KW-0539">Nucleus</keyword>
<reference evidence="11" key="1">
    <citation type="submission" date="2021-11" db="EMBL/GenBank/DDBJ databases">
        <authorList>
            <person name="Schell T."/>
        </authorList>
    </citation>
    <scope>NUCLEOTIDE SEQUENCE</scope>
    <source>
        <strain evidence="11">M5</strain>
    </source>
</reference>
<dbReference type="AlphaFoldDB" id="A0A8J2S3R0"/>
<dbReference type="SUPFAM" id="SSF57667">
    <property type="entry name" value="beta-beta-alpha zinc fingers"/>
    <property type="match status" value="4"/>
</dbReference>
<dbReference type="GO" id="GO:0003723">
    <property type="term" value="F:RNA binding"/>
    <property type="evidence" value="ECO:0007669"/>
    <property type="project" value="UniProtKB-KW"/>
</dbReference>
<comment type="subcellular location">
    <subcellularLocation>
        <location evidence="1">Nucleus</location>
    </subcellularLocation>
</comment>
<dbReference type="OrthoDB" id="6431597at2759"/>
<evidence type="ECO:0000256" key="9">
    <source>
        <dbReference type="SAM" id="MobiDB-lite"/>
    </source>
</evidence>
<dbReference type="SMART" id="SM00355">
    <property type="entry name" value="ZnF_C2H2"/>
    <property type="match status" value="9"/>
</dbReference>
<evidence type="ECO:0000256" key="2">
    <source>
        <dbReference type="ARBA" id="ARBA00022723"/>
    </source>
</evidence>
<dbReference type="PROSITE" id="PS50157">
    <property type="entry name" value="ZINC_FINGER_C2H2_2"/>
    <property type="match status" value="9"/>
</dbReference>
<dbReference type="GO" id="GO:0008270">
    <property type="term" value="F:zinc ion binding"/>
    <property type="evidence" value="ECO:0007669"/>
    <property type="project" value="UniProtKB-KW"/>
</dbReference>
<accession>A0A8J2S3R0</accession>
<dbReference type="Pfam" id="PF22110">
    <property type="entry name" value="TFIIIA_zf-C2H2"/>
    <property type="match status" value="1"/>
</dbReference>
<feature type="domain" description="C2H2-type" evidence="10">
    <location>
        <begin position="160"/>
        <end position="186"/>
    </location>
</feature>
<dbReference type="FunFam" id="3.30.160.60:FF:000624">
    <property type="entry name" value="zinc finger protein 697"/>
    <property type="match status" value="1"/>
</dbReference>
<feature type="domain" description="C2H2-type" evidence="10">
    <location>
        <begin position="132"/>
        <end position="159"/>
    </location>
</feature>
<sequence length="350" mass="40387">MQKISEIVMESVVQVFNQDMDVVNEHTVGIIETEQPVNKRYKCTYIGCSAAFGKPSRLVQHERVHSGDRPFKCQQCEQSYTRSFHLKRHVSTVHEKLAIQIFLCPKENCEKQFTSRQKMELHHENAHSGSSLKCPSCEKTFKKNQQLKIHQYQHTGILPYKCDHEGCGKHFLMPSILKAHAKTHKGYVCSAEGCNQSFPTWSALRKHKTEVHPRNYVCTICSSSFKKPGFLKSHLKMHQPTREVFHCPIEKCLRRFYYENNLKSHIDHYHNPGQFKCKEEGCGKIFIRKASLMSHVQRHRLPASREKSGNAQKTRKVRSDKGQPKKAIAAILSGQEVTNSESKIIMRSLE</sequence>
<feature type="domain" description="C2H2-type" evidence="10">
    <location>
        <begin position="102"/>
        <end position="132"/>
    </location>
</feature>
<feature type="domain" description="C2H2-type" evidence="10">
    <location>
        <begin position="41"/>
        <end position="70"/>
    </location>
</feature>
<gene>
    <name evidence="11" type="ORF">DGAL_LOCUS17674</name>
</gene>
<keyword evidence="3" id="KW-0677">Repeat</keyword>
<feature type="domain" description="C2H2-type" evidence="10">
    <location>
        <begin position="187"/>
        <end position="212"/>
    </location>
</feature>
<keyword evidence="4 8" id="KW-0863">Zinc-finger</keyword>
<dbReference type="GO" id="GO:0005634">
    <property type="term" value="C:nucleus"/>
    <property type="evidence" value="ECO:0007669"/>
    <property type="project" value="UniProtKB-SubCell"/>
</dbReference>
<dbReference type="PROSITE" id="PS00028">
    <property type="entry name" value="ZINC_FINGER_C2H2_1"/>
    <property type="match status" value="8"/>
</dbReference>
<evidence type="ECO:0000256" key="4">
    <source>
        <dbReference type="ARBA" id="ARBA00022771"/>
    </source>
</evidence>
<evidence type="ECO:0000256" key="8">
    <source>
        <dbReference type="PROSITE-ProRule" id="PRU00042"/>
    </source>
</evidence>
<evidence type="ECO:0000313" key="11">
    <source>
        <dbReference type="EMBL" id="CAH0113762.1"/>
    </source>
</evidence>
<organism evidence="11 12">
    <name type="scientific">Daphnia galeata</name>
    <dbReference type="NCBI Taxonomy" id="27404"/>
    <lineage>
        <taxon>Eukaryota</taxon>
        <taxon>Metazoa</taxon>
        <taxon>Ecdysozoa</taxon>
        <taxon>Arthropoda</taxon>
        <taxon>Crustacea</taxon>
        <taxon>Branchiopoda</taxon>
        <taxon>Diplostraca</taxon>
        <taxon>Cladocera</taxon>
        <taxon>Anomopoda</taxon>
        <taxon>Daphniidae</taxon>
        <taxon>Daphnia</taxon>
    </lineage>
</organism>
<evidence type="ECO:0000256" key="7">
    <source>
        <dbReference type="ARBA" id="ARBA00023242"/>
    </source>
</evidence>
<dbReference type="FunFam" id="3.30.160.60:FF:001102">
    <property type="entry name" value="Transcription factor IIIA"/>
    <property type="match status" value="1"/>
</dbReference>
<dbReference type="PANTHER" id="PTHR46179:SF20">
    <property type="entry name" value="TRANSCRIPTION FACTOR 3A PROTEIN-RELATED"/>
    <property type="match status" value="1"/>
</dbReference>
<dbReference type="Gene3D" id="3.30.160.60">
    <property type="entry name" value="Classic Zinc Finger"/>
    <property type="match status" value="7"/>
</dbReference>
<feature type="region of interest" description="Disordered" evidence="9">
    <location>
        <begin position="297"/>
        <end position="326"/>
    </location>
</feature>
<proteinExistence type="predicted"/>
<name>A0A8J2S3R0_9CRUS</name>
<feature type="domain" description="C2H2-type" evidence="10">
    <location>
        <begin position="245"/>
        <end position="275"/>
    </location>
</feature>
<dbReference type="Proteomes" id="UP000789390">
    <property type="component" value="Unassembled WGS sequence"/>
</dbReference>
<dbReference type="InterPro" id="IPR051061">
    <property type="entry name" value="Zinc_finger_trans_reg"/>
</dbReference>
<dbReference type="PANTHER" id="PTHR46179">
    <property type="entry name" value="ZINC FINGER PROTEIN"/>
    <property type="match status" value="1"/>
</dbReference>
<feature type="domain" description="C2H2-type" evidence="10">
    <location>
        <begin position="71"/>
        <end position="94"/>
    </location>
</feature>
<keyword evidence="6" id="KW-0694">RNA-binding</keyword>
<feature type="domain" description="C2H2-type" evidence="10">
    <location>
        <begin position="275"/>
        <end position="299"/>
    </location>
</feature>
<dbReference type="InterPro" id="IPR036236">
    <property type="entry name" value="Znf_C2H2_sf"/>
</dbReference>
<protein>
    <recommendedName>
        <fullName evidence="10">C2H2-type domain-containing protein</fullName>
    </recommendedName>
</protein>
<evidence type="ECO:0000256" key="1">
    <source>
        <dbReference type="ARBA" id="ARBA00004123"/>
    </source>
</evidence>
<evidence type="ECO:0000313" key="12">
    <source>
        <dbReference type="Proteomes" id="UP000789390"/>
    </source>
</evidence>
<feature type="domain" description="C2H2-type" evidence="10">
    <location>
        <begin position="216"/>
        <end position="243"/>
    </location>
</feature>
<dbReference type="InterPro" id="IPR054599">
    <property type="entry name" value="TFIIIA_Zfn-C2H2"/>
</dbReference>
<evidence type="ECO:0000256" key="5">
    <source>
        <dbReference type="ARBA" id="ARBA00022833"/>
    </source>
</evidence>
<evidence type="ECO:0000256" key="6">
    <source>
        <dbReference type="ARBA" id="ARBA00022884"/>
    </source>
</evidence>